<gene>
    <name evidence="1" type="ORF">FHP25_02915</name>
</gene>
<organism evidence="1 2">
    <name type="scientific">Vineibacter terrae</name>
    <dbReference type="NCBI Taxonomy" id="2586908"/>
    <lineage>
        <taxon>Bacteria</taxon>
        <taxon>Pseudomonadati</taxon>
        <taxon>Pseudomonadota</taxon>
        <taxon>Alphaproteobacteria</taxon>
        <taxon>Hyphomicrobiales</taxon>
        <taxon>Vineibacter</taxon>
    </lineage>
</organism>
<sequence>MSLGMWKVQVKGIVSRWVEGGRYPVTEAEWKMEKLEGDKFRFTRFGEDTFELAGREVRTYVYAKTLVIVEGEWP</sequence>
<dbReference type="OrthoDB" id="7376135at2"/>
<comment type="caution">
    <text evidence="1">The sequence shown here is derived from an EMBL/GenBank/DDBJ whole genome shotgun (WGS) entry which is preliminary data.</text>
</comment>
<reference evidence="1 2" key="1">
    <citation type="submission" date="2019-06" db="EMBL/GenBank/DDBJ databases">
        <title>New taxonomy in bacterial strain CC-CFT640, isolated from vineyard.</title>
        <authorList>
            <person name="Lin S.-Y."/>
            <person name="Tsai C.-F."/>
            <person name="Young C.-C."/>
        </authorList>
    </citation>
    <scope>NUCLEOTIDE SEQUENCE [LARGE SCALE GENOMIC DNA]</scope>
    <source>
        <strain evidence="1 2">CC-CFT640</strain>
    </source>
</reference>
<dbReference type="AlphaFoldDB" id="A0A5C8PVE6"/>
<evidence type="ECO:0000313" key="1">
    <source>
        <dbReference type="EMBL" id="TXL82031.1"/>
    </source>
</evidence>
<dbReference type="Proteomes" id="UP000321638">
    <property type="component" value="Unassembled WGS sequence"/>
</dbReference>
<protein>
    <submittedName>
        <fullName evidence="1">Uncharacterized protein</fullName>
    </submittedName>
</protein>
<proteinExistence type="predicted"/>
<dbReference type="EMBL" id="VDUZ01000002">
    <property type="protein sequence ID" value="TXL82031.1"/>
    <property type="molecule type" value="Genomic_DNA"/>
</dbReference>
<name>A0A5C8PVE6_9HYPH</name>
<evidence type="ECO:0000313" key="2">
    <source>
        <dbReference type="Proteomes" id="UP000321638"/>
    </source>
</evidence>
<dbReference type="RefSeq" id="WP_147845386.1">
    <property type="nucleotide sequence ID" value="NZ_VDUZ01000002.1"/>
</dbReference>
<accession>A0A5C8PVE6</accession>
<keyword evidence="2" id="KW-1185">Reference proteome</keyword>